<keyword evidence="2" id="KW-1185">Reference proteome</keyword>
<sequence length="117" mass="13310">MLMVLHYQLKKVQDKQSKQTNTFLLYKLRVRVTAPTVGVGVSMHTLTPKSNLEKPVCRNNLEFNLFIGPKCTLNTCRKQVLFHVGRRLTVMLENPAEQGNTNTDKTAIKVSELLLRA</sequence>
<reference evidence="1 2" key="1">
    <citation type="submission" date="2021-06" db="EMBL/GenBank/DDBJ databases">
        <authorList>
            <person name="Palmer J.M."/>
        </authorList>
    </citation>
    <scope>NUCLEOTIDE SEQUENCE [LARGE SCALE GENOMIC DNA]</scope>
    <source>
        <strain evidence="2">if_2019</strain>
        <tissue evidence="1">Muscle</tissue>
    </source>
</reference>
<protein>
    <submittedName>
        <fullName evidence="1">Uncharacterized protein</fullName>
    </submittedName>
</protein>
<dbReference type="Proteomes" id="UP001482620">
    <property type="component" value="Unassembled WGS sequence"/>
</dbReference>
<proteinExistence type="predicted"/>
<name>A0ABV0T4N4_9TELE</name>
<gene>
    <name evidence="1" type="ORF">ILYODFUR_036828</name>
</gene>
<evidence type="ECO:0000313" key="1">
    <source>
        <dbReference type="EMBL" id="MEQ2227351.1"/>
    </source>
</evidence>
<evidence type="ECO:0000313" key="2">
    <source>
        <dbReference type="Proteomes" id="UP001482620"/>
    </source>
</evidence>
<organism evidence="1 2">
    <name type="scientific">Ilyodon furcidens</name>
    <name type="common">goldbreast splitfin</name>
    <dbReference type="NCBI Taxonomy" id="33524"/>
    <lineage>
        <taxon>Eukaryota</taxon>
        <taxon>Metazoa</taxon>
        <taxon>Chordata</taxon>
        <taxon>Craniata</taxon>
        <taxon>Vertebrata</taxon>
        <taxon>Euteleostomi</taxon>
        <taxon>Actinopterygii</taxon>
        <taxon>Neopterygii</taxon>
        <taxon>Teleostei</taxon>
        <taxon>Neoteleostei</taxon>
        <taxon>Acanthomorphata</taxon>
        <taxon>Ovalentaria</taxon>
        <taxon>Atherinomorphae</taxon>
        <taxon>Cyprinodontiformes</taxon>
        <taxon>Goodeidae</taxon>
        <taxon>Ilyodon</taxon>
    </lineage>
</organism>
<comment type="caution">
    <text evidence="1">The sequence shown here is derived from an EMBL/GenBank/DDBJ whole genome shotgun (WGS) entry which is preliminary data.</text>
</comment>
<dbReference type="EMBL" id="JAHRIQ010019310">
    <property type="protein sequence ID" value="MEQ2227351.1"/>
    <property type="molecule type" value="Genomic_DNA"/>
</dbReference>
<accession>A0ABV0T4N4</accession>